<evidence type="ECO:0000256" key="2">
    <source>
        <dbReference type="ARBA" id="ARBA00006464"/>
    </source>
</evidence>
<evidence type="ECO:0000313" key="9">
    <source>
        <dbReference type="EMBL" id="GAA4785468.1"/>
    </source>
</evidence>
<dbReference type="Proteomes" id="UP001501411">
    <property type="component" value="Unassembled WGS sequence"/>
</dbReference>
<feature type="transmembrane region" description="Helical" evidence="7">
    <location>
        <begin position="12"/>
        <end position="30"/>
    </location>
</feature>
<feature type="domain" description="Bacterial sugar transferase" evidence="8">
    <location>
        <begin position="248"/>
        <end position="437"/>
    </location>
</feature>
<comment type="similarity">
    <text evidence="2">Belongs to the bacterial sugar transferase family.</text>
</comment>
<keyword evidence="10" id="KW-1185">Reference proteome</keyword>
<keyword evidence="4 7" id="KW-0812">Transmembrane</keyword>
<evidence type="ECO:0000256" key="6">
    <source>
        <dbReference type="ARBA" id="ARBA00023136"/>
    </source>
</evidence>
<evidence type="ECO:0000256" key="7">
    <source>
        <dbReference type="SAM" id="Phobius"/>
    </source>
</evidence>
<keyword evidence="6 7" id="KW-0472">Membrane</keyword>
<evidence type="ECO:0000256" key="4">
    <source>
        <dbReference type="ARBA" id="ARBA00022692"/>
    </source>
</evidence>
<evidence type="ECO:0000256" key="1">
    <source>
        <dbReference type="ARBA" id="ARBA00004141"/>
    </source>
</evidence>
<dbReference type="PANTHER" id="PTHR30576:SF0">
    <property type="entry name" value="UNDECAPRENYL-PHOSPHATE N-ACETYLGALACTOSAMINYL 1-PHOSPHATE TRANSFERASE-RELATED"/>
    <property type="match status" value="1"/>
</dbReference>
<evidence type="ECO:0000259" key="8">
    <source>
        <dbReference type="Pfam" id="PF02397"/>
    </source>
</evidence>
<keyword evidence="5 7" id="KW-1133">Transmembrane helix</keyword>
<feature type="transmembrane region" description="Helical" evidence="7">
    <location>
        <begin position="51"/>
        <end position="69"/>
    </location>
</feature>
<gene>
    <name evidence="9" type="ORF">GCM10023231_11710</name>
</gene>
<comment type="subcellular location">
    <subcellularLocation>
        <location evidence="1">Membrane</location>
        <topology evidence="1">Multi-pass membrane protein</topology>
    </subcellularLocation>
</comment>
<dbReference type="Pfam" id="PF13727">
    <property type="entry name" value="CoA_binding_3"/>
    <property type="match status" value="1"/>
</dbReference>
<dbReference type="InterPro" id="IPR017473">
    <property type="entry name" value="Undecaprenyl-P_gluc_Ptfrase"/>
</dbReference>
<keyword evidence="3" id="KW-0808">Transferase</keyword>
<feature type="transmembrane region" description="Helical" evidence="7">
    <location>
        <begin position="253"/>
        <end position="275"/>
    </location>
</feature>
<organism evidence="9 10">
    <name type="scientific">Olivibacter ginsenosidimutans</name>
    <dbReference type="NCBI Taxonomy" id="1176537"/>
    <lineage>
        <taxon>Bacteria</taxon>
        <taxon>Pseudomonadati</taxon>
        <taxon>Bacteroidota</taxon>
        <taxon>Sphingobacteriia</taxon>
        <taxon>Sphingobacteriales</taxon>
        <taxon>Sphingobacteriaceae</taxon>
        <taxon>Olivibacter</taxon>
    </lineage>
</organism>
<comment type="caution">
    <text evidence="9">The sequence shown here is derived from an EMBL/GenBank/DDBJ whole genome shotgun (WGS) entry which is preliminary data.</text>
</comment>
<dbReference type="InterPro" id="IPR017475">
    <property type="entry name" value="EPS_sugar_tfrase"/>
</dbReference>
<name>A0ABP9AW66_9SPHI</name>
<feature type="transmembrane region" description="Helical" evidence="7">
    <location>
        <begin position="75"/>
        <end position="97"/>
    </location>
</feature>
<reference evidence="10" key="1">
    <citation type="journal article" date="2019" name="Int. J. Syst. Evol. Microbiol.">
        <title>The Global Catalogue of Microorganisms (GCM) 10K type strain sequencing project: providing services to taxonomists for standard genome sequencing and annotation.</title>
        <authorList>
            <consortium name="The Broad Institute Genomics Platform"/>
            <consortium name="The Broad Institute Genome Sequencing Center for Infectious Disease"/>
            <person name="Wu L."/>
            <person name="Ma J."/>
        </authorList>
    </citation>
    <scope>NUCLEOTIDE SEQUENCE [LARGE SCALE GENOMIC DNA]</scope>
    <source>
        <strain evidence="10">JCM 18200</strain>
    </source>
</reference>
<evidence type="ECO:0000256" key="3">
    <source>
        <dbReference type="ARBA" id="ARBA00022679"/>
    </source>
</evidence>
<protein>
    <submittedName>
        <fullName evidence="9">Undecaprenyl-phosphate glucose phosphotransferase</fullName>
    </submittedName>
</protein>
<dbReference type="NCBIfam" id="TIGR03023">
    <property type="entry name" value="WcaJ_sugtrans"/>
    <property type="match status" value="1"/>
</dbReference>
<sequence>MIGNQTKLNTLALSDIGFLLFLICGWYFVARSNRIYEDRVQENQIRELFKTANTIIWQVMLAVLFIFAIKEKDYSRTFVVVYGVLLGFFIPLSKILLKRIYLSLYRHGYLRKRALVIGGGENGQRFCRYLRENKIYGYELVRYINGALTLSPDTGSRGMGGRVLMVGDRALEDIYEVDEVFITEEPDAHFSTREIASVLSSHAVRLRIIPSVFNMASSGMYSFSMMGGFPLLSVRNEPLEDVYNRAAKRLFDVLFSLFVMVFICSWLFPIIAILIKIGSPGPVFYKQERWGKRNRPFLCYKFRSMYVKAPDINTDGKFQQAQKDDPRITPIGRILRKTSLDEFPQFINVLRGEMSVVGPRPHASLMNIESTHLIKNYLVRHQAKPGITGWAQVNGLRGESADPKLLKARIQHDIWYIEHWSFLLDLKIIFLTFWRMVIGDKQAY</sequence>
<evidence type="ECO:0000256" key="5">
    <source>
        <dbReference type="ARBA" id="ARBA00022989"/>
    </source>
</evidence>
<dbReference type="EMBL" id="BAABIQ010000005">
    <property type="protein sequence ID" value="GAA4785468.1"/>
    <property type="molecule type" value="Genomic_DNA"/>
</dbReference>
<dbReference type="InterPro" id="IPR003362">
    <property type="entry name" value="Bact_transf"/>
</dbReference>
<proteinExistence type="inferred from homology"/>
<accession>A0ABP9AW66</accession>
<dbReference type="NCBIfam" id="TIGR03025">
    <property type="entry name" value="EPS_sugtrans"/>
    <property type="match status" value="1"/>
</dbReference>
<dbReference type="Pfam" id="PF02397">
    <property type="entry name" value="Bac_transf"/>
    <property type="match status" value="1"/>
</dbReference>
<evidence type="ECO:0000313" key="10">
    <source>
        <dbReference type="Proteomes" id="UP001501411"/>
    </source>
</evidence>
<dbReference type="PANTHER" id="PTHR30576">
    <property type="entry name" value="COLANIC BIOSYNTHESIS UDP-GLUCOSE LIPID CARRIER TRANSFERASE"/>
    <property type="match status" value="1"/>
</dbReference>
<dbReference type="Gene3D" id="3.40.50.720">
    <property type="entry name" value="NAD(P)-binding Rossmann-like Domain"/>
    <property type="match status" value="1"/>
</dbReference>